<dbReference type="PROSITE" id="PS01039">
    <property type="entry name" value="SBP_BACTERIAL_3"/>
    <property type="match status" value="1"/>
</dbReference>
<dbReference type="KEGG" id="deo:CAY53_04225"/>
<dbReference type="OrthoDB" id="6192933at2"/>
<dbReference type="Pfam" id="PF00497">
    <property type="entry name" value="SBP_bac_3"/>
    <property type="match status" value="1"/>
</dbReference>
<dbReference type="SMART" id="SM00062">
    <property type="entry name" value="PBPb"/>
    <property type="match status" value="1"/>
</dbReference>
<comment type="subcellular location">
    <subcellularLocation>
        <location evidence="1">Cell envelope</location>
    </subcellularLocation>
</comment>
<evidence type="ECO:0000256" key="1">
    <source>
        <dbReference type="ARBA" id="ARBA00004196"/>
    </source>
</evidence>
<proteinExistence type="inferred from homology"/>
<dbReference type="EMBL" id="CP021255">
    <property type="protein sequence ID" value="AVD70785.1"/>
    <property type="molecule type" value="Genomic_DNA"/>
</dbReference>
<reference evidence="6 7" key="1">
    <citation type="journal article" date="2018" name="MBio">
        <title>Insights into the evolution of host association through the isolation and characterization of a novel human periodontal pathobiont, Desulfobulbus oralis.</title>
        <authorList>
            <person name="Cross K.L."/>
            <person name="Chirania P."/>
            <person name="Xiong W."/>
            <person name="Beall C.J."/>
            <person name="Elkins J.G."/>
            <person name="Giannone R.J."/>
            <person name="Griffen A.L."/>
            <person name="Guss A.M."/>
            <person name="Hettich R.L."/>
            <person name="Joshi S.S."/>
            <person name="Mokrzan E.M."/>
            <person name="Martin R.K."/>
            <person name="Zhulin I.B."/>
            <person name="Leys E.J."/>
            <person name="Podar M."/>
        </authorList>
    </citation>
    <scope>NUCLEOTIDE SEQUENCE [LARGE SCALE GENOMIC DNA]</scope>
    <source>
        <strain evidence="6 7">ORNL</strain>
    </source>
</reference>
<dbReference type="PANTHER" id="PTHR35936:SF19">
    <property type="entry name" value="AMINO-ACID-BINDING PROTEIN YXEM-RELATED"/>
    <property type="match status" value="1"/>
</dbReference>
<dbReference type="InterPro" id="IPR018313">
    <property type="entry name" value="SBP_3_CS"/>
</dbReference>
<evidence type="ECO:0000313" key="7">
    <source>
        <dbReference type="Proteomes" id="UP000239867"/>
    </source>
</evidence>
<keyword evidence="7" id="KW-1185">Reference proteome</keyword>
<evidence type="ECO:0000256" key="2">
    <source>
        <dbReference type="ARBA" id="ARBA00010333"/>
    </source>
</evidence>
<evidence type="ECO:0000313" key="6">
    <source>
        <dbReference type="EMBL" id="AVD70785.1"/>
    </source>
</evidence>
<sequence>MLIAGACLLGILADGTGPGTAQAEDTLTVGISDDVPPICFRDNESKLVGFDVDLLQEIGKRLSRPIVFKVIEWDKKIEELNSKNIDLIASNLSITEERKKVIAYTEPLIQNAQAIIVNATSPIHTKNDIIGKKVCLLQDSNSIPIVERFNVKSGSTIKFSFSSLHDCLISLISEEVEAAVLDLTPLTYYSNQNPGQFRILADHFGEDDLAYGLRLSDRALLTQLNETIRAMQLDGTMKSIHERWFGSVK</sequence>
<dbReference type="Gene3D" id="3.40.190.10">
    <property type="entry name" value="Periplasmic binding protein-like II"/>
    <property type="match status" value="2"/>
</dbReference>
<gene>
    <name evidence="6" type="ORF">CAY53_04225</name>
</gene>
<evidence type="ECO:0000256" key="4">
    <source>
        <dbReference type="RuleBase" id="RU003744"/>
    </source>
</evidence>
<dbReference type="AlphaFoldDB" id="A0A2L1GM74"/>
<evidence type="ECO:0000256" key="3">
    <source>
        <dbReference type="ARBA" id="ARBA00022729"/>
    </source>
</evidence>
<comment type="similarity">
    <text evidence="2 4">Belongs to the bacterial solute-binding protein 3 family.</text>
</comment>
<protein>
    <recommendedName>
        <fullName evidence="5">Solute-binding protein family 3/N-terminal domain-containing protein</fullName>
    </recommendedName>
</protein>
<dbReference type="GO" id="GO:0030313">
    <property type="term" value="C:cell envelope"/>
    <property type="evidence" value="ECO:0007669"/>
    <property type="project" value="UniProtKB-SubCell"/>
</dbReference>
<dbReference type="SUPFAM" id="SSF53850">
    <property type="entry name" value="Periplasmic binding protein-like II"/>
    <property type="match status" value="1"/>
</dbReference>
<name>A0A2L1GM74_9BACT</name>
<dbReference type="PANTHER" id="PTHR35936">
    <property type="entry name" value="MEMBRANE-BOUND LYTIC MUREIN TRANSGLYCOSYLASE F"/>
    <property type="match status" value="1"/>
</dbReference>
<evidence type="ECO:0000259" key="5">
    <source>
        <dbReference type="SMART" id="SM00062"/>
    </source>
</evidence>
<dbReference type="InterPro" id="IPR001638">
    <property type="entry name" value="Solute-binding_3/MltF_N"/>
</dbReference>
<feature type="domain" description="Solute-binding protein family 3/N-terminal" evidence="5">
    <location>
        <begin position="26"/>
        <end position="248"/>
    </location>
</feature>
<accession>A0A2L1GM74</accession>
<organism evidence="6 7">
    <name type="scientific">Desulfobulbus oralis</name>
    <dbReference type="NCBI Taxonomy" id="1986146"/>
    <lineage>
        <taxon>Bacteria</taxon>
        <taxon>Pseudomonadati</taxon>
        <taxon>Thermodesulfobacteriota</taxon>
        <taxon>Desulfobulbia</taxon>
        <taxon>Desulfobulbales</taxon>
        <taxon>Desulfobulbaceae</taxon>
        <taxon>Desulfobulbus</taxon>
    </lineage>
</organism>
<keyword evidence="3" id="KW-0732">Signal</keyword>
<dbReference type="Proteomes" id="UP000239867">
    <property type="component" value="Chromosome"/>
</dbReference>